<comment type="cofactor">
    <cofactor evidence="1">
        <name>Mg(2+)</name>
        <dbReference type="ChEBI" id="CHEBI:18420"/>
    </cofactor>
</comment>
<keyword evidence="6" id="KW-0460">Magnesium</keyword>
<feature type="domain" description="PIN" evidence="8">
    <location>
        <begin position="11"/>
        <end position="126"/>
    </location>
</feature>
<keyword evidence="3" id="KW-0540">Nuclease</keyword>
<evidence type="ECO:0000313" key="10">
    <source>
        <dbReference type="Proteomes" id="UP000586827"/>
    </source>
</evidence>
<keyword evidence="4" id="KW-0479">Metal-binding</keyword>
<evidence type="ECO:0000256" key="5">
    <source>
        <dbReference type="ARBA" id="ARBA00022801"/>
    </source>
</evidence>
<dbReference type="Proteomes" id="UP000586827">
    <property type="component" value="Unassembled WGS sequence"/>
</dbReference>
<keyword evidence="2" id="KW-1277">Toxin-antitoxin system</keyword>
<dbReference type="EMBL" id="JABELX010000003">
    <property type="protein sequence ID" value="NNH70018.1"/>
    <property type="molecule type" value="Genomic_DNA"/>
</dbReference>
<dbReference type="PANTHER" id="PTHR33653:SF1">
    <property type="entry name" value="RIBONUCLEASE VAPC2"/>
    <property type="match status" value="1"/>
</dbReference>
<evidence type="ECO:0000256" key="7">
    <source>
        <dbReference type="ARBA" id="ARBA00038093"/>
    </source>
</evidence>
<evidence type="ECO:0000259" key="8">
    <source>
        <dbReference type="Pfam" id="PF01850"/>
    </source>
</evidence>
<dbReference type="AlphaFoldDB" id="A0A849BXR4"/>
<evidence type="ECO:0000256" key="4">
    <source>
        <dbReference type="ARBA" id="ARBA00022723"/>
    </source>
</evidence>
<accession>A0A849BXR4</accession>
<dbReference type="PANTHER" id="PTHR33653">
    <property type="entry name" value="RIBONUCLEASE VAPC2"/>
    <property type="match status" value="1"/>
</dbReference>
<proteinExistence type="inferred from homology"/>
<keyword evidence="5" id="KW-0378">Hydrolase</keyword>
<dbReference type="GO" id="GO:0004518">
    <property type="term" value="F:nuclease activity"/>
    <property type="evidence" value="ECO:0007669"/>
    <property type="project" value="UniProtKB-KW"/>
</dbReference>
<dbReference type="GO" id="GO:0016787">
    <property type="term" value="F:hydrolase activity"/>
    <property type="evidence" value="ECO:0007669"/>
    <property type="project" value="UniProtKB-KW"/>
</dbReference>
<comment type="similarity">
    <text evidence="7">Belongs to the PINc/VapC protein family.</text>
</comment>
<name>A0A849BXR4_9NOCA</name>
<dbReference type="GO" id="GO:0046872">
    <property type="term" value="F:metal ion binding"/>
    <property type="evidence" value="ECO:0007669"/>
    <property type="project" value="UniProtKB-KW"/>
</dbReference>
<evidence type="ECO:0000256" key="1">
    <source>
        <dbReference type="ARBA" id="ARBA00001946"/>
    </source>
</evidence>
<evidence type="ECO:0000256" key="2">
    <source>
        <dbReference type="ARBA" id="ARBA00022649"/>
    </source>
</evidence>
<comment type="caution">
    <text evidence="9">The sequence shown here is derived from an EMBL/GenBank/DDBJ whole genome shotgun (WGS) entry which is preliminary data.</text>
</comment>
<reference evidence="9 10" key="1">
    <citation type="submission" date="2020-05" db="EMBL/GenBank/DDBJ databases">
        <title>MicrobeNet Type strains.</title>
        <authorList>
            <person name="Nicholson A.C."/>
        </authorList>
    </citation>
    <scope>NUCLEOTIDE SEQUENCE [LARGE SCALE GENOMIC DNA]</scope>
    <source>
        <strain evidence="9 10">JCM 3224</strain>
    </source>
</reference>
<dbReference type="InterPro" id="IPR002716">
    <property type="entry name" value="PIN_dom"/>
</dbReference>
<dbReference type="Pfam" id="PF01850">
    <property type="entry name" value="PIN"/>
    <property type="match status" value="1"/>
</dbReference>
<dbReference type="InterPro" id="IPR029060">
    <property type="entry name" value="PIN-like_dom_sf"/>
</dbReference>
<evidence type="ECO:0000313" key="9">
    <source>
        <dbReference type="EMBL" id="NNH70018.1"/>
    </source>
</evidence>
<dbReference type="SUPFAM" id="SSF88723">
    <property type="entry name" value="PIN domain-like"/>
    <property type="match status" value="1"/>
</dbReference>
<dbReference type="Gene3D" id="3.40.50.1010">
    <property type="entry name" value="5'-nuclease"/>
    <property type="match status" value="1"/>
</dbReference>
<keyword evidence="10" id="KW-1185">Reference proteome</keyword>
<sequence>MRAVSEHTVTLVDSCVLLDILTDDPKWADWSDDALADARDLGATVINPIIYAEVAGGFDTIEELDDALPESELGRMDLPYPAGFVASKAFVAYRRRGGEKRSPLPDFYIGAHAAVAGYRLLTRDAARFRTYFPNLELIAPDPT</sequence>
<evidence type="ECO:0000256" key="3">
    <source>
        <dbReference type="ARBA" id="ARBA00022722"/>
    </source>
</evidence>
<protein>
    <submittedName>
        <fullName evidence="9">Type II toxin-antitoxin system VapC family toxin</fullName>
    </submittedName>
</protein>
<gene>
    <name evidence="9" type="ORF">HLB23_09105</name>
</gene>
<evidence type="ECO:0000256" key="6">
    <source>
        <dbReference type="ARBA" id="ARBA00022842"/>
    </source>
</evidence>
<dbReference type="InterPro" id="IPR050556">
    <property type="entry name" value="Type_II_TA_system_RNase"/>
</dbReference>
<organism evidence="9 10">
    <name type="scientific">Nocardia uniformis</name>
    <dbReference type="NCBI Taxonomy" id="53432"/>
    <lineage>
        <taxon>Bacteria</taxon>
        <taxon>Bacillati</taxon>
        <taxon>Actinomycetota</taxon>
        <taxon>Actinomycetes</taxon>
        <taxon>Mycobacteriales</taxon>
        <taxon>Nocardiaceae</taxon>
        <taxon>Nocardia</taxon>
    </lineage>
</organism>